<name>A0AAD6A465_9TELE</name>
<accession>A0AAD6A465</accession>
<evidence type="ECO:0008006" key="4">
    <source>
        <dbReference type="Google" id="ProtNLM"/>
    </source>
</evidence>
<gene>
    <name evidence="2" type="ORF">JOQ06_029533</name>
</gene>
<comment type="caution">
    <text evidence="2">The sequence shown here is derived from an EMBL/GenBank/DDBJ whole genome shotgun (WGS) entry which is preliminary data.</text>
</comment>
<feature type="signal peptide" evidence="1">
    <location>
        <begin position="1"/>
        <end position="24"/>
    </location>
</feature>
<reference evidence="2" key="1">
    <citation type="submission" date="2022-11" db="EMBL/GenBank/DDBJ databases">
        <title>Chromosome-level genome of Pogonophryne albipinna.</title>
        <authorList>
            <person name="Jo E."/>
        </authorList>
    </citation>
    <scope>NUCLEOTIDE SEQUENCE</scope>
    <source>
        <strain evidence="2">SGF0006</strain>
        <tissue evidence="2">Muscle</tissue>
    </source>
</reference>
<evidence type="ECO:0000256" key="1">
    <source>
        <dbReference type="SAM" id="SignalP"/>
    </source>
</evidence>
<protein>
    <recommendedName>
        <fullName evidence="4">Peptidase M48 domain-containing protein</fullName>
    </recommendedName>
</protein>
<evidence type="ECO:0000313" key="2">
    <source>
        <dbReference type="EMBL" id="KAJ4918123.1"/>
    </source>
</evidence>
<keyword evidence="1" id="KW-0732">Signal</keyword>
<feature type="chain" id="PRO_5042122820" description="Peptidase M48 domain-containing protein" evidence="1">
    <location>
        <begin position="25"/>
        <end position="132"/>
    </location>
</feature>
<organism evidence="2 3">
    <name type="scientific">Pogonophryne albipinna</name>
    <dbReference type="NCBI Taxonomy" id="1090488"/>
    <lineage>
        <taxon>Eukaryota</taxon>
        <taxon>Metazoa</taxon>
        <taxon>Chordata</taxon>
        <taxon>Craniata</taxon>
        <taxon>Vertebrata</taxon>
        <taxon>Euteleostomi</taxon>
        <taxon>Actinopterygii</taxon>
        <taxon>Neopterygii</taxon>
        <taxon>Teleostei</taxon>
        <taxon>Neoteleostei</taxon>
        <taxon>Acanthomorphata</taxon>
        <taxon>Eupercaria</taxon>
        <taxon>Perciformes</taxon>
        <taxon>Notothenioidei</taxon>
        <taxon>Pogonophryne</taxon>
    </lineage>
</organism>
<keyword evidence="3" id="KW-1185">Reference proteome</keyword>
<dbReference type="EMBL" id="JAPTMU010000747">
    <property type="protein sequence ID" value="KAJ4918123.1"/>
    <property type="molecule type" value="Genomic_DNA"/>
</dbReference>
<proteinExistence type="predicted"/>
<evidence type="ECO:0000313" key="3">
    <source>
        <dbReference type="Proteomes" id="UP001219934"/>
    </source>
</evidence>
<dbReference type="AlphaFoldDB" id="A0AAD6A465"/>
<sequence length="132" mass="15039">MRATFKKCLVLILLVGLLLALFHAWSPGTGSAVDIRPRQMGLLRKLIEEKTRDTIGGYHYIAYNIKEDVAGNLAQNTCMCLADKESFRLPFSNLLFPSVRAHKFDEAFLASHPDPEGVKRLRAKEYSRFQKR</sequence>
<dbReference type="Proteomes" id="UP001219934">
    <property type="component" value="Unassembled WGS sequence"/>
</dbReference>